<gene>
    <name evidence="2" type="ORF">GCM10010470_28070</name>
</gene>
<dbReference type="InterPro" id="IPR050625">
    <property type="entry name" value="ParA/MinD_ATPase"/>
</dbReference>
<accession>A0ABN3VDF4</accession>
<feature type="domain" description="Rv3660c-like CheY-like N-terminal" evidence="1">
    <location>
        <begin position="8"/>
        <end position="113"/>
    </location>
</feature>
<keyword evidence="3" id="KW-1185">Reference proteome</keyword>
<dbReference type="NCBIfam" id="TIGR03815">
    <property type="entry name" value="CpaE_hom_Actino"/>
    <property type="match status" value="1"/>
</dbReference>
<comment type="caution">
    <text evidence="2">The sequence shown here is derived from an EMBL/GenBank/DDBJ whole genome shotgun (WGS) entry which is preliminary data.</text>
</comment>
<sequence>MSTSPLLITADAELAEDVLRLAAVSGCELDRAPDALSVGDRWRTAPLVVIDPPSAEAGAESQLPRRPGVLILARGPSDDLYRSAFRIGADLEIRLPADEDHLIELFAEVVDRSAPRSGRVLAVVGGCGGAGASVLATAVAVTAARRGEQSLLVDCDPFGGGLDLAVGAERAGGARWSGLDVSGGRVAVSALHDALPRRRVGSGAMTVLACDRDGPSSGLTPQAVHAVIAAGRRAGETVVCDLPRALSEPAVAGLRQADLTLVVVPAEVRACAAAARLSAVLRDRSAGSLRLVVRGPAASGLRPADVGRAVGVDVLTSVRTQPGLPTALDRGGFCSMRAHQRRSVERSARDVLGALESTVVGAS</sequence>
<dbReference type="InterPro" id="IPR022521">
    <property type="entry name" value="Rv3660c"/>
</dbReference>
<evidence type="ECO:0000259" key="1">
    <source>
        <dbReference type="Pfam" id="PF26563"/>
    </source>
</evidence>
<dbReference type="Proteomes" id="UP001500979">
    <property type="component" value="Unassembled WGS sequence"/>
</dbReference>
<name>A0ABN3VDF4_9PSEU</name>
<evidence type="ECO:0000313" key="3">
    <source>
        <dbReference type="Proteomes" id="UP001500979"/>
    </source>
</evidence>
<evidence type="ECO:0000313" key="2">
    <source>
        <dbReference type="EMBL" id="GAA2791627.1"/>
    </source>
</evidence>
<dbReference type="RefSeq" id="WP_344680083.1">
    <property type="nucleotide sequence ID" value="NZ_BAAAUX010000013.1"/>
</dbReference>
<dbReference type="PANTHER" id="PTHR43384:SF11">
    <property type="entry name" value="SEPTUM SITE DETERMINING PROTEIN"/>
    <property type="match status" value="1"/>
</dbReference>
<dbReference type="InterPro" id="IPR027417">
    <property type="entry name" value="P-loop_NTPase"/>
</dbReference>
<dbReference type="Pfam" id="PF26563">
    <property type="entry name" value="Rv3660c_N"/>
    <property type="match status" value="1"/>
</dbReference>
<reference evidence="2 3" key="1">
    <citation type="journal article" date="2019" name="Int. J. Syst. Evol. Microbiol.">
        <title>The Global Catalogue of Microorganisms (GCM) 10K type strain sequencing project: providing services to taxonomists for standard genome sequencing and annotation.</title>
        <authorList>
            <consortium name="The Broad Institute Genomics Platform"/>
            <consortium name="The Broad Institute Genome Sequencing Center for Infectious Disease"/>
            <person name="Wu L."/>
            <person name="Ma J."/>
        </authorList>
    </citation>
    <scope>NUCLEOTIDE SEQUENCE [LARGE SCALE GENOMIC DNA]</scope>
    <source>
        <strain evidence="2 3">JCM 9383</strain>
    </source>
</reference>
<organism evidence="2 3">
    <name type="scientific">Saccharopolyspora taberi</name>
    <dbReference type="NCBI Taxonomy" id="60895"/>
    <lineage>
        <taxon>Bacteria</taxon>
        <taxon>Bacillati</taxon>
        <taxon>Actinomycetota</taxon>
        <taxon>Actinomycetes</taxon>
        <taxon>Pseudonocardiales</taxon>
        <taxon>Pseudonocardiaceae</taxon>
        <taxon>Saccharopolyspora</taxon>
    </lineage>
</organism>
<protein>
    <recommendedName>
        <fullName evidence="1">Rv3660c-like CheY-like N-terminal domain-containing protein</fullName>
    </recommendedName>
</protein>
<dbReference type="EMBL" id="BAAAUX010000013">
    <property type="protein sequence ID" value="GAA2791627.1"/>
    <property type="molecule type" value="Genomic_DNA"/>
</dbReference>
<proteinExistence type="predicted"/>
<dbReference type="Gene3D" id="3.40.50.300">
    <property type="entry name" value="P-loop containing nucleotide triphosphate hydrolases"/>
    <property type="match status" value="1"/>
</dbReference>
<dbReference type="InterPro" id="IPR059050">
    <property type="entry name" value="Rv3660c_N"/>
</dbReference>
<dbReference type="SUPFAM" id="SSF52540">
    <property type="entry name" value="P-loop containing nucleoside triphosphate hydrolases"/>
    <property type="match status" value="1"/>
</dbReference>
<dbReference type="PANTHER" id="PTHR43384">
    <property type="entry name" value="SEPTUM SITE-DETERMINING PROTEIN MIND HOMOLOG, CHLOROPLASTIC-RELATED"/>
    <property type="match status" value="1"/>
</dbReference>